<dbReference type="Proteomes" id="UP000186156">
    <property type="component" value="Unassembled WGS sequence"/>
</dbReference>
<dbReference type="OrthoDB" id="2375935at2"/>
<evidence type="ECO:0000313" key="2">
    <source>
        <dbReference type="EMBL" id="SIS75453.1"/>
    </source>
</evidence>
<dbReference type="AlphaFoldDB" id="A0A1N7LNM4"/>
<evidence type="ECO:0000313" key="3">
    <source>
        <dbReference type="Proteomes" id="UP000186156"/>
    </source>
</evidence>
<keyword evidence="1" id="KW-1133">Transmembrane helix</keyword>
<dbReference type="EMBL" id="FTOO01000003">
    <property type="protein sequence ID" value="SIS75453.1"/>
    <property type="molecule type" value="Genomic_DNA"/>
</dbReference>
<proteinExistence type="predicted"/>
<feature type="transmembrane region" description="Helical" evidence="1">
    <location>
        <begin position="31"/>
        <end position="50"/>
    </location>
</feature>
<protein>
    <submittedName>
        <fullName evidence="2">Uncharacterized protein</fullName>
    </submittedName>
</protein>
<feature type="transmembrane region" description="Helical" evidence="1">
    <location>
        <begin position="96"/>
        <end position="117"/>
    </location>
</feature>
<keyword evidence="1" id="KW-0472">Membrane</keyword>
<dbReference type="RefSeq" id="WP_076345902.1">
    <property type="nucleotide sequence ID" value="NZ_FTOO01000003.1"/>
</dbReference>
<keyword evidence="1" id="KW-0812">Transmembrane</keyword>
<dbReference type="STRING" id="252246.SAMN05421799_103287"/>
<sequence>MLDLVLLVGALWIAAWIGAQSADVALLYTVGFFASTYAAIQVAPWMVMHLTITRPVLAWMAQRAAGAMAVLGPNAAGSTRLMAQPPQWIAVHALDWLVASCAGLAVWFVFVALHRFIQTMLDDEDGAAPTRSARAASILCGLAAGGWAMVQAGPAFAILLNLLGHPQSLDENPLLQLLLHAAQAVPAFRSMV</sequence>
<accession>A0A1N7LNM4</accession>
<name>A0A1N7LNM4_9BACL</name>
<reference evidence="3" key="1">
    <citation type="submission" date="2017-01" db="EMBL/GenBank/DDBJ databases">
        <authorList>
            <person name="Varghese N."/>
            <person name="Submissions S."/>
        </authorList>
    </citation>
    <scope>NUCLEOTIDE SEQUENCE [LARGE SCALE GENOMIC DNA]</scope>
    <source>
        <strain evidence="3">DSM 16176</strain>
    </source>
</reference>
<organism evidence="2 3">
    <name type="scientific">Alicyclobacillus vulcanalis</name>
    <dbReference type="NCBI Taxonomy" id="252246"/>
    <lineage>
        <taxon>Bacteria</taxon>
        <taxon>Bacillati</taxon>
        <taxon>Bacillota</taxon>
        <taxon>Bacilli</taxon>
        <taxon>Bacillales</taxon>
        <taxon>Alicyclobacillaceae</taxon>
        <taxon>Alicyclobacillus</taxon>
    </lineage>
</organism>
<keyword evidence="3" id="KW-1185">Reference proteome</keyword>
<gene>
    <name evidence="2" type="ORF">SAMN05421799_103287</name>
</gene>
<evidence type="ECO:0000256" key="1">
    <source>
        <dbReference type="SAM" id="Phobius"/>
    </source>
</evidence>
<feature type="transmembrane region" description="Helical" evidence="1">
    <location>
        <begin position="138"/>
        <end position="163"/>
    </location>
</feature>